<accession>A0A427B5Q6</accession>
<sequence length="169" mass="18588">MKLAELVFVIAMHVGREAESKCPEMRMQIEGRRGRRDMEAVRDTWQSEAHHVRGRSRGLQGIKRGGVEVGRGRDLRRKGRDLIRRQKRAGVLTVRRHRGSGRGLLGALVLAAPAAHGDVPERAPARPVPLARLAEVPWLRQAVVVVVAELGVGGVTAGASQGRLRMILR</sequence>
<dbReference type="EMBL" id="AMZH03000426">
    <property type="protein sequence ID" value="RRT83821.1"/>
    <property type="molecule type" value="Genomic_DNA"/>
</dbReference>
<organism evidence="1 2">
    <name type="scientific">Ensete ventricosum</name>
    <name type="common">Abyssinian banana</name>
    <name type="synonym">Musa ensete</name>
    <dbReference type="NCBI Taxonomy" id="4639"/>
    <lineage>
        <taxon>Eukaryota</taxon>
        <taxon>Viridiplantae</taxon>
        <taxon>Streptophyta</taxon>
        <taxon>Embryophyta</taxon>
        <taxon>Tracheophyta</taxon>
        <taxon>Spermatophyta</taxon>
        <taxon>Magnoliopsida</taxon>
        <taxon>Liliopsida</taxon>
        <taxon>Zingiberales</taxon>
        <taxon>Musaceae</taxon>
        <taxon>Ensete</taxon>
    </lineage>
</organism>
<evidence type="ECO:0000313" key="2">
    <source>
        <dbReference type="Proteomes" id="UP000287651"/>
    </source>
</evidence>
<gene>
    <name evidence="1" type="ORF">B296_00016753</name>
</gene>
<name>A0A427B5Q6_ENSVE</name>
<proteinExistence type="predicted"/>
<dbReference type="Proteomes" id="UP000287651">
    <property type="component" value="Unassembled WGS sequence"/>
</dbReference>
<reference evidence="1 2" key="1">
    <citation type="journal article" date="2014" name="Agronomy (Basel)">
        <title>A Draft Genome Sequence for Ensete ventricosum, the Drought-Tolerant Tree Against Hunger.</title>
        <authorList>
            <person name="Harrison J."/>
            <person name="Moore K.A."/>
            <person name="Paszkiewicz K."/>
            <person name="Jones T."/>
            <person name="Grant M."/>
            <person name="Ambacheew D."/>
            <person name="Muzemil S."/>
            <person name="Studholme D.J."/>
        </authorList>
    </citation>
    <scope>NUCLEOTIDE SEQUENCE [LARGE SCALE GENOMIC DNA]</scope>
</reference>
<evidence type="ECO:0000313" key="1">
    <source>
        <dbReference type="EMBL" id="RRT83821.1"/>
    </source>
</evidence>
<comment type="caution">
    <text evidence="1">The sequence shown here is derived from an EMBL/GenBank/DDBJ whole genome shotgun (WGS) entry which is preliminary data.</text>
</comment>
<protein>
    <submittedName>
        <fullName evidence="1">Uncharacterized protein</fullName>
    </submittedName>
</protein>
<dbReference type="AlphaFoldDB" id="A0A427B5Q6"/>